<dbReference type="GO" id="GO:0051301">
    <property type="term" value="P:cell division"/>
    <property type="evidence" value="ECO:0007669"/>
    <property type="project" value="InterPro"/>
</dbReference>
<feature type="region of interest" description="Disordered" evidence="1">
    <location>
        <begin position="194"/>
        <end position="222"/>
    </location>
</feature>
<protein>
    <submittedName>
        <fullName evidence="2">Uncharacterized protein</fullName>
    </submittedName>
</protein>
<reference evidence="2" key="1">
    <citation type="submission" date="2023-03" db="EMBL/GenBank/DDBJ databases">
        <title>Mating type loci evolution in Malassezia.</title>
        <authorList>
            <person name="Coelho M.A."/>
        </authorList>
    </citation>
    <scope>NUCLEOTIDE SEQUENCE</scope>
    <source>
        <strain evidence="2">CBS 9557</strain>
    </source>
</reference>
<evidence type="ECO:0000313" key="2">
    <source>
        <dbReference type="EMBL" id="WFD27233.1"/>
    </source>
</evidence>
<name>A0AAF0J3U1_9BASI</name>
<gene>
    <name evidence="2" type="ORF">MNAN1_002229</name>
</gene>
<dbReference type="GO" id="GO:0007059">
    <property type="term" value="P:chromosome segregation"/>
    <property type="evidence" value="ECO:0007669"/>
    <property type="project" value="InterPro"/>
</dbReference>
<sequence length="411" mass="45814">MSIKGMRRMSSLRDGAPAYPHDDIPDDALYRHCSDKAPPVVRVKHLLRWTLHRSIPQALAEAPFPTSRKRHGKNRRDEQNGINLLAPIPPQVEQKPSEKHVQQISESAPLLRKVMEDTLRDLHDGLIGISWLHQSGGKDKIPLQPHPRNVSNHHAEKQLTGMLDQLSKELAAWDKCETDIQALHAEADEIEAQVSQLREHATSRRNGRLHSTENSGDASFDEEQSIVKEIETALRTEVPDDQIPWTALDMDEDSKRQLDLVTRVLSDAESLNKAVPQAKDGKIHADSRLDGTEVDSRLFSLEFSIDKIKKRLYSMEQLDELSNDYIRRVSHRAAQALHERTTAGLASFSGAVSGTDLDASTNSASSQQQLDTLLAGIHNPSESTSEISNASMNEPTDSRLLLQALARAQPS</sequence>
<keyword evidence="3" id="KW-1185">Reference proteome</keyword>
<dbReference type="GO" id="GO:0000444">
    <property type="term" value="C:MIS12/MIND type complex"/>
    <property type="evidence" value="ECO:0007669"/>
    <property type="project" value="InterPro"/>
</dbReference>
<evidence type="ECO:0000313" key="3">
    <source>
        <dbReference type="Proteomes" id="UP001213623"/>
    </source>
</evidence>
<dbReference type="PANTHER" id="PTHR14778">
    <property type="entry name" value="KINETOCHORE-ASSOCIATED PROTEIN DSN1 HOMOLOG"/>
    <property type="match status" value="1"/>
</dbReference>
<dbReference type="InterPro" id="IPR013218">
    <property type="entry name" value="Dsn1/Mis13"/>
</dbReference>
<accession>A0AAF0J3U1</accession>
<evidence type="ECO:0000256" key="1">
    <source>
        <dbReference type="SAM" id="MobiDB-lite"/>
    </source>
</evidence>
<dbReference type="Proteomes" id="UP001213623">
    <property type="component" value="Chromosome 4"/>
</dbReference>
<feature type="region of interest" description="Disordered" evidence="1">
    <location>
        <begin position="60"/>
        <end position="79"/>
    </location>
</feature>
<dbReference type="AlphaFoldDB" id="A0AAF0J3U1"/>
<proteinExistence type="predicted"/>
<dbReference type="Pfam" id="PF08202">
    <property type="entry name" value="MIS13"/>
    <property type="match status" value="1"/>
</dbReference>
<dbReference type="PANTHER" id="PTHR14778:SF2">
    <property type="entry name" value="KINETOCHORE-ASSOCIATED PROTEIN DSN1 HOMOLOG"/>
    <property type="match status" value="1"/>
</dbReference>
<organism evidence="2 3">
    <name type="scientific">Malassezia nana</name>
    <dbReference type="NCBI Taxonomy" id="180528"/>
    <lineage>
        <taxon>Eukaryota</taxon>
        <taxon>Fungi</taxon>
        <taxon>Dikarya</taxon>
        <taxon>Basidiomycota</taxon>
        <taxon>Ustilaginomycotina</taxon>
        <taxon>Malasseziomycetes</taxon>
        <taxon>Malasseziales</taxon>
        <taxon>Malasseziaceae</taxon>
        <taxon>Malassezia</taxon>
    </lineage>
</organism>
<dbReference type="EMBL" id="CP119895">
    <property type="protein sequence ID" value="WFD27233.1"/>
    <property type="molecule type" value="Genomic_DNA"/>
</dbReference>